<feature type="signal peptide" evidence="1">
    <location>
        <begin position="1"/>
        <end position="24"/>
    </location>
</feature>
<dbReference type="InterPro" id="IPR036937">
    <property type="entry name" value="Adhesion_dom_fimbrial_sf"/>
</dbReference>
<dbReference type="RefSeq" id="WP_065822784.1">
    <property type="nucleotide sequence ID" value="NZ_CAWMQZ010000051.1"/>
</dbReference>
<dbReference type="Proteomes" id="UP000093476">
    <property type="component" value="Unassembled WGS sequence"/>
</dbReference>
<dbReference type="GO" id="GO:0009289">
    <property type="term" value="C:pilus"/>
    <property type="evidence" value="ECO:0007669"/>
    <property type="project" value="InterPro"/>
</dbReference>
<proteinExistence type="predicted"/>
<dbReference type="EMBL" id="LOMY01000051">
    <property type="protein sequence ID" value="OCQ53149.1"/>
    <property type="molecule type" value="Genomic_DNA"/>
</dbReference>
<keyword evidence="4" id="KW-1185">Reference proteome</keyword>
<dbReference type="AlphaFoldDB" id="A0A1C0U5D9"/>
<evidence type="ECO:0000313" key="4">
    <source>
        <dbReference type="Proteomes" id="UP000093476"/>
    </source>
</evidence>
<evidence type="ECO:0000259" key="2">
    <source>
        <dbReference type="Pfam" id="PF00419"/>
    </source>
</evidence>
<feature type="chain" id="PRO_5008646702" description="Fimbrial-type adhesion domain-containing protein" evidence="1">
    <location>
        <begin position="25"/>
        <end position="187"/>
    </location>
</feature>
<evidence type="ECO:0000256" key="1">
    <source>
        <dbReference type="SAM" id="SignalP"/>
    </source>
</evidence>
<keyword evidence="1" id="KW-0732">Signal</keyword>
<accession>A0A1C0U5D9</accession>
<dbReference type="InterPro" id="IPR000259">
    <property type="entry name" value="Adhesion_dom_fimbrial"/>
</dbReference>
<comment type="caution">
    <text evidence="3">The sequence shown here is derived from an EMBL/GenBank/DDBJ whole genome shotgun (WGS) entry which is preliminary data.</text>
</comment>
<feature type="domain" description="Fimbrial-type adhesion" evidence="2">
    <location>
        <begin position="34"/>
        <end position="187"/>
    </location>
</feature>
<reference evidence="3 4" key="1">
    <citation type="submission" date="2015-12" db="EMBL/GenBank/DDBJ databases">
        <title>Genome comparisons provide insights into the role of secondary metabolites in the pathogenic phase of the Photorhabdus life cycle.</title>
        <authorList>
            <person name="Tobias N.J."/>
            <person name="Mishra B."/>
            <person name="Gupta D.K."/>
            <person name="Thines M."/>
            <person name="Stinear T.P."/>
            <person name="Bode H.B."/>
        </authorList>
    </citation>
    <scope>NUCLEOTIDE SEQUENCE [LARGE SCALE GENOMIC DNA]</scope>
    <source>
        <strain evidence="3 4">PB68.1</strain>
    </source>
</reference>
<name>A0A1C0U5D9_9GAMM</name>
<dbReference type="Pfam" id="PF00419">
    <property type="entry name" value="Fimbrial"/>
    <property type="match status" value="1"/>
</dbReference>
<dbReference type="Gene3D" id="2.60.40.1090">
    <property type="entry name" value="Fimbrial-type adhesion domain"/>
    <property type="match status" value="1"/>
</dbReference>
<evidence type="ECO:0000313" key="3">
    <source>
        <dbReference type="EMBL" id="OCQ53149.1"/>
    </source>
</evidence>
<protein>
    <recommendedName>
        <fullName evidence="2">Fimbrial-type adhesion domain-containing protein</fullName>
    </recommendedName>
</protein>
<dbReference type="SUPFAM" id="SSF49401">
    <property type="entry name" value="Bacterial adhesins"/>
    <property type="match status" value="1"/>
</dbReference>
<dbReference type="STRING" id="286156.Ppb6_01550"/>
<organism evidence="3 4">
    <name type="scientific">Photorhabdus australis subsp. thailandensis</name>
    <dbReference type="NCBI Taxonomy" id="2805096"/>
    <lineage>
        <taxon>Bacteria</taxon>
        <taxon>Pseudomonadati</taxon>
        <taxon>Pseudomonadota</taxon>
        <taxon>Gammaproteobacteria</taxon>
        <taxon>Enterobacterales</taxon>
        <taxon>Morganellaceae</taxon>
        <taxon>Photorhabdus</taxon>
    </lineage>
</organism>
<sequence length="187" mass="18929" precursor="true">MKKQILKTCAIAALCLGGMSQAIAEEVSAGTLTVSSSVTAETCKFAAIEPVSLTALVSDFTGKAEGTILANTQKFVTIKTEKCPLWNSAKSAKLTVSGTAAGPGGAYFQLVNNTGNAAISDHAVGLTMNDKPVPRGAAINLKDPQYSPGVAGDNAITLKVGLVKIGTAAVVGAADSKANLTVKVAYD</sequence>
<dbReference type="InterPro" id="IPR008966">
    <property type="entry name" value="Adhesion_dom_sf"/>
</dbReference>
<dbReference type="PATRIC" id="fig|286156.4.peg.1762"/>
<dbReference type="GO" id="GO:0007155">
    <property type="term" value="P:cell adhesion"/>
    <property type="evidence" value="ECO:0007669"/>
    <property type="project" value="InterPro"/>
</dbReference>
<gene>
    <name evidence="3" type="ORF">Ppb6_01550</name>
</gene>